<protein>
    <recommendedName>
        <fullName evidence="9">Serine incorporator</fullName>
    </recommendedName>
</protein>
<dbReference type="Pfam" id="PF03348">
    <property type="entry name" value="Serinc"/>
    <property type="match status" value="1"/>
</dbReference>
<feature type="transmembrane region" description="Helical" evidence="7">
    <location>
        <begin position="316"/>
        <end position="334"/>
    </location>
</feature>
<evidence type="ECO:0000256" key="2">
    <source>
        <dbReference type="ARBA" id="ARBA00006665"/>
    </source>
</evidence>
<evidence type="ECO:0000256" key="3">
    <source>
        <dbReference type="ARBA" id="ARBA00022692"/>
    </source>
</evidence>
<feature type="transmembrane region" description="Helical" evidence="7">
    <location>
        <begin position="12"/>
        <end position="31"/>
    </location>
</feature>
<organism evidence="8">
    <name type="scientific">Helicotheca tamesis</name>
    <dbReference type="NCBI Taxonomy" id="374047"/>
    <lineage>
        <taxon>Eukaryota</taxon>
        <taxon>Sar</taxon>
        <taxon>Stramenopiles</taxon>
        <taxon>Ochrophyta</taxon>
        <taxon>Bacillariophyta</taxon>
        <taxon>Mediophyceae</taxon>
        <taxon>Lithodesmiophycidae</taxon>
        <taxon>Lithodesmiales</taxon>
        <taxon>Lithodesmiaceae</taxon>
        <taxon>Helicotheca</taxon>
    </lineage>
</organism>
<accession>A0A7S2I2C9</accession>
<comment type="similarity">
    <text evidence="2">Belongs to the TDE1 family.</text>
</comment>
<evidence type="ECO:0000256" key="7">
    <source>
        <dbReference type="SAM" id="Phobius"/>
    </source>
</evidence>
<feature type="transmembrane region" description="Helical" evidence="7">
    <location>
        <begin position="51"/>
        <end position="68"/>
    </location>
</feature>
<dbReference type="EMBL" id="HBGV01014462">
    <property type="protein sequence ID" value="CAD9505892.1"/>
    <property type="molecule type" value="Transcribed_RNA"/>
</dbReference>
<reference evidence="8" key="1">
    <citation type="submission" date="2021-01" db="EMBL/GenBank/DDBJ databases">
        <authorList>
            <person name="Corre E."/>
            <person name="Pelletier E."/>
            <person name="Niang G."/>
            <person name="Scheremetjew M."/>
            <person name="Finn R."/>
            <person name="Kale V."/>
            <person name="Holt S."/>
            <person name="Cochrane G."/>
            <person name="Meng A."/>
            <person name="Brown T."/>
            <person name="Cohen L."/>
        </authorList>
    </citation>
    <scope>NUCLEOTIDE SEQUENCE</scope>
    <source>
        <strain evidence="8">CCMP826</strain>
    </source>
</reference>
<dbReference type="PANTHER" id="PTHR10383">
    <property type="entry name" value="SERINE INCORPORATOR"/>
    <property type="match status" value="1"/>
</dbReference>
<sequence>MGLVFSFAKGVAAGVGFCFCSAIGSLFSSCLGNDKPSTIPPSATSGRRRSVFLLIVSIGLAFAFQYGIAPALQPGGSTAADLPVSGDYLTDAWTSGCNDFGTDELREKCSGNSGVYRVAGSTTFFFLLAALSAYCKPSANREAWPAKYFLFLCLVAGTIFIPNDPLFDPIYMQLARVGGVIFVFFQQLILIDLAYNWNESWVEKADKAELEEGVDQGKKWLAAILVSCAIFYIGSIVVISLMYVYFSGCASNEAFISVTLAMSVIVTAVQLSGEESSLLTSAIIVAYSTYLCYTAVSRNPNDECNPQLGDEDILGIVLGIGLCLLSLTWTGWSFTAHSKLEGTSNPLSEDSEGEDPGKERGETIVKGVVSNQPDYGTNGGDVEDAKSSPEQTGISPNEGFSSSWKLNVILALVSCWYAMALTGWGAIETGGNAANPDVGKASMWMIIASQWLVLTLYLWTLVAPRLFPDRDFS</sequence>
<keyword evidence="4 7" id="KW-1133">Transmembrane helix</keyword>
<feature type="transmembrane region" description="Helical" evidence="7">
    <location>
        <begin position="146"/>
        <end position="162"/>
    </location>
</feature>
<keyword evidence="3 7" id="KW-0812">Transmembrane</keyword>
<dbReference type="GO" id="GO:0016020">
    <property type="term" value="C:membrane"/>
    <property type="evidence" value="ECO:0007669"/>
    <property type="project" value="UniProtKB-SubCell"/>
</dbReference>
<name>A0A7S2I2C9_9STRA</name>
<feature type="region of interest" description="Disordered" evidence="6">
    <location>
        <begin position="369"/>
        <end position="396"/>
    </location>
</feature>
<evidence type="ECO:0008006" key="9">
    <source>
        <dbReference type="Google" id="ProtNLM"/>
    </source>
</evidence>
<evidence type="ECO:0000256" key="1">
    <source>
        <dbReference type="ARBA" id="ARBA00004141"/>
    </source>
</evidence>
<proteinExistence type="inferred from homology"/>
<feature type="transmembrane region" description="Helical" evidence="7">
    <location>
        <begin position="174"/>
        <end position="195"/>
    </location>
</feature>
<gene>
    <name evidence="8" type="ORF">HTAM1171_LOCUS8869</name>
</gene>
<comment type="subcellular location">
    <subcellularLocation>
        <location evidence="1">Membrane</location>
        <topology evidence="1">Multi-pass membrane protein</topology>
    </subcellularLocation>
</comment>
<keyword evidence="5 7" id="KW-0472">Membrane</keyword>
<feature type="transmembrane region" description="Helical" evidence="7">
    <location>
        <begin position="252"/>
        <end position="271"/>
    </location>
</feature>
<feature type="transmembrane region" description="Helical" evidence="7">
    <location>
        <begin position="114"/>
        <end position="134"/>
    </location>
</feature>
<evidence type="ECO:0000256" key="4">
    <source>
        <dbReference type="ARBA" id="ARBA00022989"/>
    </source>
</evidence>
<feature type="transmembrane region" description="Helical" evidence="7">
    <location>
        <begin position="406"/>
        <end position="427"/>
    </location>
</feature>
<evidence type="ECO:0000256" key="5">
    <source>
        <dbReference type="ARBA" id="ARBA00023136"/>
    </source>
</evidence>
<dbReference type="InterPro" id="IPR005016">
    <property type="entry name" value="TDE1/TMS"/>
</dbReference>
<evidence type="ECO:0000313" key="8">
    <source>
        <dbReference type="EMBL" id="CAD9505892.1"/>
    </source>
</evidence>
<feature type="transmembrane region" description="Helical" evidence="7">
    <location>
        <begin position="220"/>
        <end position="246"/>
    </location>
</feature>
<evidence type="ECO:0000256" key="6">
    <source>
        <dbReference type="SAM" id="MobiDB-lite"/>
    </source>
</evidence>
<feature type="transmembrane region" description="Helical" evidence="7">
    <location>
        <begin position="447"/>
        <end position="467"/>
    </location>
</feature>
<feature type="transmembrane region" description="Helical" evidence="7">
    <location>
        <begin position="278"/>
        <end position="296"/>
    </location>
</feature>
<dbReference type="PANTHER" id="PTHR10383:SF9">
    <property type="entry name" value="SERINE INCORPORATOR, ISOFORM F"/>
    <property type="match status" value="1"/>
</dbReference>
<dbReference type="AlphaFoldDB" id="A0A7S2I2C9"/>